<dbReference type="InterPro" id="IPR050109">
    <property type="entry name" value="HTH-type_TetR-like_transc_reg"/>
</dbReference>
<dbReference type="RefSeq" id="WP_179649095.1">
    <property type="nucleotide sequence ID" value="NZ_JACBZM010000001.1"/>
</dbReference>
<dbReference type="Pfam" id="PF00440">
    <property type="entry name" value="TetR_N"/>
    <property type="match status" value="1"/>
</dbReference>
<evidence type="ECO:0000313" key="7">
    <source>
        <dbReference type="Proteomes" id="UP000562045"/>
    </source>
</evidence>
<sequence length="192" mass="20314">MATDGERRRQLAEAATDYVLDHGLIELSLRPLAAALGTSDRMLLYHFDGKDDLVAAVLHTSNERSIAHLRSLPAAPSVREAVLVLWRASSDGGQLERCQRLYVEAAALGLFGREPWAGVVRDANRAWLQALADWLVSAGCSAELAPRAANLLDAALMGLHLDLPLERGTDALDGSVVDLAGAVAAIAGQGSA</sequence>
<dbReference type="PROSITE" id="PS50977">
    <property type="entry name" value="HTH_TETR_2"/>
    <property type="match status" value="1"/>
</dbReference>
<keyword evidence="1" id="KW-0805">Transcription regulation</keyword>
<organism evidence="6 7">
    <name type="scientific">Nocardioides aromaticivorans</name>
    <dbReference type="NCBI Taxonomy" id="200618"/>
    <lineage>
        <taxon>Bacteria</taxon>
        <taxon>Bacillati</taxon>
        <taxon>Actinomycetota</taxon>
        <taxon>Actinomycetes</taxon>
        <taxon>Propionibacteriales</taxon>
        <taxon>Nocardioidaceae</taxon>
        <taxon>Nocardioides</taxon>
    </lineage>
</organism>
<dbReference type="InterPro" id="IPR001647">
    <property type="entry name" value="HTH_TetR"/>
</dbReference>
<feature type="DNA-binding region" description="H-T-H motif" evidence="4">
    <location>
        <begin position="28"/>
        <end position="47"/>
    </location>
</feature>
<evidence type="ECO:0000256" key="1">
    <source>
        <dbReference type="ARBA" id="ARBA00023015"/>
    </source>
</evidence>
<comment type="caution">
    <text evidence="6">The sequence shown here is derived from an EMBL/GenBank/DDBJ whole genome shotgun (WGS) entry which is preliminary data.</text>
</comment>
<dbReference type="Gene3D" id="1.10.357.10">
    <property type="entry name" value="Tetracycline Repressor, domain 2"/>
    <property type="match status" value="1"/>
</dbReference>
<gene>
    <name evidence="6" type="ORF">BJ993_002574</name>
</gene>
<evidence type="ECO:0000259" key="5">
    <source>
        <dbReference type="PROSITE" id="PS50977"/>
    </source>
</evidence>
<keyword evidence="3" id="KW-0804">Transcription</keyword>
<dbReference type="GO" id="GO:0000976">
    <property type="term" value="F:transcription cis-regulatory region binding"/>
    <property type="evidence" value="ECO:0007669"/>
    <property type="project" value="TreeGrafter"/>
</dbReference>
<evidence type="ECO:0000313" key="6">
    <source>
        <dbReference type="EMBL" id="NYI45494.1"/>
    </source>
</evidence>
<dbReference type="SUPFAM" id="SSF46689">
    <property type="entry name" value="Homeodomain-like"/>
    <property type="match status" value="1"/>
</dbReference>
<name>A0A7Z0CLP5_9ACTN</name>
<reference evidence="6 7" key="1">
    <citation type="submission" date="2020-07" db="EMBL/GenBank/DDBJ databases">
        <title>Sequencing the genomes of 1000 actinobacteria strains.</title>
        <authorList>
            <person name="Klenk H.-P."/>
        </authorList>
    </citation>
    <scope>NUCLEOTIDE SEQUENCE [LARGE SCALE GENOMIC DNA]</scope>
    <source>
        <strain evidence="6 7">DSM 15131</strain>
    </source>
</reference>
<evidence type="ECO:0000256" key="4">
    <source>
        <dbReference type="PROSITE-ProRule" id="PRU00335"/>
    </source>
</evidence>
<dbReference type="Proteomes" id="UP000562045">
    <property type="component" value="Unassembled WGS sequence"/>
</dbReference>
<protein>
    <submittedName>
        <fullName evidence="6">AcrR family transcriptional regulator</fullName>
    </submittedName>
</protein>
<keyword evidence="2 4" id="KW-0238">DNA-binding</keyword>
<dbReference type="AlphaFoldDB" id="A0A7Z0CLP5"/>
<evidence type="ECO:0000256" key="3">
    <source>
        <dbReference type="ARBA" id="ARBA00023163"/>
    </source>
</evidence>
<dbReference type="EMBL" id="JACBZM010000001">
    <property type="protein sequence ID" value="NYI45494.1"/>
    <property type="molecule type" value="Genomic_DNA"/>
</dbReference>
<dbReference type="GO" id="GO:0003700">
    <property type="term" value="F:DNA-binding transcription factor activity"/>
    <property type="evidence" value="ECO:0007669"/>
    <property type="project" value="TreeGrafter"/>
</dbReference>
<accession>A0A7Z0CLP5</accession>
<dbReference type="PANTHER" id="PTHR30055:SF234">
    <property type="entry name" value="HTH-TYPE TRANSCRIPTIONAL REGULATOR BETI"/>
    <property type="match status" value="1"/>
</dbReference>
<dbReference type="PANTHER" id="PTHR30055">
    <property type="entry name" value="HTH-TYPE TRANSCRIPTIONAL REGULATOR RUTR"/>
    <property type="match status" value="1"/>
</dbReference>
<feature type="domain" description="HTH tetR-type" evidence="5">
    <location>
        <begin position="5"/>
        <end position="65"/>
    </location>
</feature>
<dbReference type="InterPro" id="IPR009057">
    <property type="entry name" value="Homeodomain-like_sf"/>
</dbReference>
<evidence type="ECO:0000256" key="2">
    <source>
        <dbReference type="ARBA" id="ARBA00023125"/>
    </source>
</evidence>
<proteinExistence type="predicted"/>